<dbReference type="Pfam" id="PF05175">
    <property type="entry name" value="MTS"/>
    <property type="match status" value="1"/>
</dbReference>
<dbReference type="CDD" id="cd02440">
    <property type="entry name" value="AdoMet_MTases"/>
    <property type="match status" value="1"/>
</dbReference>
<dbReference type="EC" id="2.1.1.11" evidence="4"/>
<dbReference type="Pfam" id="PF07109">
    <property type="entry name" value="Mg-por_mtran_C"/>
    <property type="match status" value="1"/>
</dbReference>
<dbReference type="GO" id="GO:0046406">
    <property type="term" value="F:magnesium protoporphyrin IX methyltransferase activity"/>
    <property type="evidence" value="ECO:0007669"/>
    <property type="project" value="UniProtKB-UniRule"/>
</dbReference>
<dbReference type="EMBL" id="JACHOR010000002">
    <property type="protein sequence ID" value="MBB5746068.1"/>
    <property type="molecule type" value="Genomic_DNA"/>
</dbReference>
<keyword evidence="8" id="KW-1185">Reference proteome</keyword>
<evidence type="ECO:0000259" key="6">
    <source>
        <dbReference type="Pfam" id="PF07109"/>
    </source>
</evidence>
<comment type="caution">
    <text evidence="7">The sequence shown here is derived from an EMBL/GenBank/DDBJ whole genome shotgun (WGS) entry which is preliminary data.</text>
</comment>
<evidence type="ECO:0000256" key="1">
    <source>
        <dbReference type="ARBA" id="ARBA00022603"/>
    </source>
</evidence>
<name>A0A7W9FFZ8_9CAUL</name>
<dbReference type="InterPro" id="IPR007848">
    <property type="entry name" value="Small_mtfrase_dom"/>
</dbReference>
<feature type="domain" description="Magnesium-protoporphyrin IX methyltransferase C-terminal" evidence="6">
    <location>
        <begin position="138"/>
        <end position="235"/>
    </location>
</feature>
<evidence type="ECO:0000256" key="2">
    <source>
        <dbReference type="ARBA" id="ARBA00022679"/>
    </source>
</evidence>
<dbReference type="PANTHER" id="PTHR43464:SF19">
    <property type="entry name" value="UBIQUINONE BIOSYNTHESIS O-METHYLTRANSFERASE, MITOCHONDRIAL"/>
    <property type="match status" value="1"/>
</dbReference>
<dbReference type="Proteomes" id="UP000545037">
    <property type="component" value="Unassembled WGS sequence"/>
</dbReference>
<dbReference type="NCBIfam" id="TIGR02021">
    <property type="entry name" value="BchM-ChlM"/>
    <property type="match status" value="1"/>
</dbReference>
<sequence length="236" mass="25817">MTATIDQRTSATWDQYRGRLEEYFDRTALDAWAQLTSDAPVSRIRATVRAGRDEMRNVLLSWMPDDMRGLRILDAGCGTGALAVEAARRGADVVAIDVSASLVDIARERAPQDLAGTIDWRAGDMMSPDLGEFDHVVAMDSLIHYRTDDIVGVLASLSARTRGSVIFTITPRTPALMLMLTMGKVFPRADRAPAIAPADLAALAMRLSRLPGCSVGRSRRVQGGFYTSQAMELRRC</sequence>
<gene>
    <name evidence="7" type="ORF">GGR13_001652</name>
</gene>
<dbReference type="SUPFAM" id="SSF53335">
    <property type="entry name" value="S-adenosyl-L-methionine-dependent methyltransferases"/>
    <property type="match status" value="1"/>
</dbReference>
<keyword evidence="3" id="KW-0949">S-adenosyl-L-methionine</keyword>
<dbReference type="PROSITE" id="PS51556">
    <property type="entry name" value="SAM_MT_MG_PIX"/>
    <property type="match status" value="1"/>
</dbReference>
<dbReference type="GO" id="GO:0015995">
    <property type="term" value="P:chlorophyll biosynthetic process"/>
    <property type="evidence" value="ECO:0007669"/>
    <property type="project" value="UniProtKB-UniRule"/>
</dbReference>
<proteinExistence type="predicted"/>
<accession>A0A7W9FFZ8</accession>
<keyword evidence="1 7" id="KW-0489">Methyltransferase</keyword>
<evidence type="ECO:0000313" key="7">
    <source>
        <dbReference type="EMBL" id="MBB5746068.1"/>
    </source>
</evidence>
<organism evidence="7 8">
    <name type="scientific">Brevundimonas variabilis</name>
    <dbReference type="NCBI Taxonomy" id="74312"/>
    <lineage>
        <taxon>Bacteria</taxon>
        <taxon>Pseudomonadati</taxon>
        <taxon>Pseudomonadota</taxon>
        <taxon>Alphaproteobacteria</taxon>
        <taxon>Caulobacterales</taxon>
        <taxon>Caulobacteraceae</taxon>
        <taxon>Brevundimonas</taxon>
    </lineage>
</organism>
<dbReference type="InterPro" id="IPR010940">
    <property type="entry name" value="Mg_prot_MeTrfase_C"/>
</dbReference>
<evidence type="ECO:0000259" key="5">
    <source>
        <dbReference type="Pfam" id="PF05175"/>
    </source>
</evidence>
<dbReference type="AlphaFoldDB" id="A0A7W9FFZ8"/>
<feature type="domain" description="Methyltransferase small" evidence="5">
    <location>
        <begin position="53"/>
        <end position="137"/>
    </location>
</feature>
<evidence type="ECO:0000256" key="4">
    <source>
        <dbReference type="NCBIfam" id="TIGR02021"/>
    </source>
</evidence>
<evidence type="ECO:0000256" key="3">
    <source>
        <dbReference type="ARBA" id="ARBA00022691"/>
    </source>
</evidence>
<protein>
    <recommendedName>
        <fullName evidence="4">Magnesium protoporphyrin IX methyltransferase</fullName>
        <ecNumber evidence="4">2.1.1.11</ecNumber>
    </recommendedName>
</protein>
<dbReference type="Gene3D" id="3.40.50.150">
    <property type="entry name" value="Vaccinia Virus protein VP39"/>
    <property type="match status" value="1"/>
</dbReference>
<reference evidence="7 8" key="1">
    <citation type="submission" date="2020-08" db="EMBL/GenBank/DDBJ databases">
        <title>Genomic Encyclopedia of Type Strains, Phase IV (KMG-IV): sequencing the most valuable type-strain genomes for metagenomic binning, comparative biology and taxonomic classification.</title>
        <authorList>
            <person name="Goeker M."/>
        </authorList>
    </citation>
    <scope>NUCLEOTIDE SEQUENCE [LARGE SCALE GENOMIC DNA]</scope>
    <source>
        <strain evidence="7 8">DSM 4737</strain>
    </source>
</reference>
<dbReference type="PANTHER" id="PTHR43464">
    <property type="entry name" value="METHYLTRANSFERASE"/>
    <property type="match status" value="1"/>
</dbReference>
<dbReference type="InterPro" id="IPR029063">
    <property type="entry name" value="SAM-dependent_MTases_sf"/>
</dbReference>
<evidence type="ECO:0000313" key="8">
    <source>
        <dbReference type="Proteomes" id="UP000545037"/>
    </source>
</evidence>
<dbReference type="RefSeq" id="WP_183213014.1">
    <property type="nucleotide sequence ID" value="NZ_JACHOR010000002.1"/>
</dbReference>
<dbReference type="InterPro" id="IPR010251">
    <property type="entry name" value="Mg_prot_MeTrfase"/>
</dbReference>
<dbReference type="GO" id="GO:0032259">
    <property type="term" value="P:methylation"/>
    <property type="evidence" value="ECO:0007669"/>
    <property type="project" value="UniProtKB-KW"/>
</dbReference>
<keyword evidence="2 7" id="KW-0808">Transferase</keyword>